<keyword evidence="8" id="KW-1185">Reference proteome</keyword>
<dbReference type="FunCoup" id="A0A067PRU8">
    <property type="interactions" value="395"/>
</dbReference>
<reference evidence="8" key="1">
    <citation type="journal article" date="2014" name="Proc. Natl. Acad. Sci. U.S.A.">
        <title>Extensive sampling of basidiomycete genomes demonstrates inadequacy of the white-rot/brown-rot paradigm for wood decay fungi.</title>
        <authorList>
            <person name="Riley R."/>
            <person name="Salamov A.A."/>
            <person name="Brown D.W."/>
            <person name="Nagy L.G."/>
            <person name="Floudas D."/>
            <person name="Held B.W."/>
            <person name="Levasseur A."/>
            <person name="Lombard V."/>
            <person name="Morin E."/>
            <person name="Otillar R."/>
            <person name="Lindquist E.A."/>
            <person name="Sun H."/>
            <person name="LaButti K.M."/>
            <person name="Schmutz J."/>
            <person name="Jabbour D."/>
            <person name="Luo H."/>
            <person name="Baker S.E."/>
            <person name="Pisabarro A.G."/>
            <person name="Walton J.D."/>
            <person name="Blanchette R.A."/>
            <person name="Henrissat B."/>
            <person name="Martin F."/>
            <person name="Cullen D."/>
            <person name="Hibbett D.S."/>
            <person name="Grigoriev I.V."/>
        </authorList>
    </citation>
    <scope>NUCLEOTIDE SEQUENCE [LARGE SCALE GENOMIC DNA]</scope>
    <source>
        <strain evidence="8">MUCL 33604</strain>
    </source>
</reference>
<dbReference type="SUPFAM" id="SSF56176">
    <property type="entry name" value="FAD-binding/transporter-associated domain-like"/>
    <property type="match status" value="1"/>
</dbReference>
<gene>
    <name evidence="7" type="ORF">JAAARDRAFT_50033</name>
</gene>
<evidence type="ECO:0000256" key="3">
    <source>
        <dbReference type="ARBA" id="ARBA00023002"/>
    </source>
</evidence>
<dbReference type="InterPro" id="IPR016166">
    <property type="entry name" value="FAD-bd_PCMH"/>
</dbReference>
<dbReference type="Gene3D" id="3.30.43.10">
    <property type="entry name" value="Uridine Diphospho-n-acetylenolpyruvylglucosamine Reductase, domain 2"/>
    <property type="match status" value="1"/>
</dbReference>
<dbReference type="InterPro" id="IPR010031">
    <property type="entry name" value="FAD_lactone_oxidase-like"/>
</dbReference>
<organism evidence="7 8">
    <name type="scientific">Jaapia argillacea MUCL 33604</name>
    <dbReference type="NCBI Taxonomy" id="933084"/>
    <lineage>
        <taxon>Eukaryota</taxon>
        <taxon>Fungi</taxon>
        <taxon>Dikarya</taxon>
        <taxon>Basidiomycota</taxon>
        <taxon>Agaricomycotina</taxon>
        <taxon>Agaricomycetes</taxon>
        <taxon>Agaricomycetidae</taxon>
        <taxon>Jaapiales</taxon>
        <taxon>Jaapiaceae</taxon>
        <taxon>Jaapia</taxon>
    </lineage>
</organism>
<keyword evidence="5" id="KW-1133">Transmembrane helix</keyword>
<protein>
    <recommendedName>
        <fullName evidence="2">D-arabinono-1,4-lactone oxidase</fullName>
        <ecNumber evidence="2">1.1.3.37</ecNumber>
    </recommendedName>
    <alternativeName>
        <fullName evidence="4">L-galactono-gamma-lactone oxidase</fullName>
    </alternativeName>
</protein>
<dbReference type="GO" id="GO:0003885">
    <property type="term" value="F:D-arabinono-1,4-lactone oxidase activity"/>
    <property type="evidence" value="ECO:0007669"/>
    <property type="project" value="UniProtKB-EC"/>
</dbReference>
<comment type="pathway">
    <text evidence="1">Cofactor biosynthesis; D-erythroascorbate biosynthesis; dehydro-D-arabinono-1,4-lactone from D-arabinose: step 2/2.</text>
</comment>
<dbReference type="STRING" id="933084.A0A067PRU8"/>
<keyword evidence="5" id="KW-0472">Membrane</keyword>
<dbReference type="OrthoDB" id="610608at2759"/>
<dbReference type="InterPro" id="IPR016167">
    <property type="entry name" value="FAD-bd_PCMH_sub1"/>
</dbReference>
<dbReference type="Gene3D" id="1.10.45.10">
    <property type="entry name" value="Vanillyl-alcohol Oxidase, Chain A, domain 4"/>
    <property type="match status" value="1"/>
</dbReference>
<dbReference type="PIRSF" id="PIRSF000136">
    <property type="entry name" value="LGO_GLO"/>
    <property type="match status" value="1"/>
</dbReference>
<evidence type="ECO:0000256" key="2">
    <source>
        <dbReference type="ARBA" id="ARBA00013136"/>
    </source>
</evidence>
<keyword evidence="3" id="KW-0560">Oxidoreductase</keyword>
<dbReference type="InterPro" id="IPR016171">
    <property type="entry name" value="Vanillyl_alc_oxidase_C-sub2"/>
</dbReference>
<dbReference type="GO" id="GO:0005739">
    <property type="term" value="C:mitochondrion"/>
    <property type="evidence" value="ECO:0007669"/>
    <property type="project" value="TreeGrafter"/>
</dbReference>
<dbReference type="PANTHER" id="PTHR43762">
    <property type="entry name" value="L-GULONOLACTONE OXIDASE"/>
    <property type="match status" value="1"/>
</dbReference>
<dbReference type="Proteomes" id="UP000027265">
    <property type="component" value="Unassembled WGS sequence"/>
</dbReference>
<feature type="transmembrane region" description="Helical" evidence="5">
    <location>
        <begin position="297"/>
        <end position="320"/>
    </location>
</feature>
<evidence type="ECO:0000313" key="8">
    <source>
        <dbReference type="Proteomes" id="UP000027265"/>
    </source>
</evidence>
<dbReference type="PROSITE" id="PS51387">
    <property type="entry name" value="FAD_PCMH"/>
    <property type="match status" value="1"/>
</dbReference>
<dbReference type="GO" id="GO:0071949">
    <property type="term" value="F:FAD binding"/>
    <property type="evidence" value="ECO:0007669"/>
    <property type="project" value="InterPro"/>
</dbReference>
<dbReference type="InterPro" id="IPR006094">
    <property type="entry name" value="Oxid_FAD_bind_N"/>
</dbReference>
<dbReference type="InterPro" id="IPR036318">
    <property type="entry name" value="FAD-bd_PCMH-like_sf"/>
</dbReference>
<keyword evidence="5" id="KW-0812">Transmembrane</keyword>
<dbReference type="Gene3D" id="3.30.70.2520">
    <property type="match status" value="1"/>
</dbReference>
<dbReference type="AlphaFoldDB" id="A0A067PRU8"/>
<dbReference type="HOGENOM" id="CLU_003896_4_1_1"/>
<feature type="domain" description="FAD-binding PCMH-type" evidence="6">
    <location>
        <begin position="44"/>
        <end position="226"/>
    </location>
</feature>
<proteinExistence type="predicted"/>
<dbReference type="EC" id="1.1.3.37" evidence="2"/>
<dbReference type="Pfam" id="PF01565">
    <property type="entry name" value="FAD_binding_4"/>
    <property type="match status" value="1"/>
</dbReference>
<name>A0A067PRU8_9AGAM</name>
<evidence type="ECO:0000313" key="7">
    <source>
        <dbReference type="EMBL" id="KDQ53056.1"/>
    </source>
</evidence>
<dbReference type="Pfam" id="PF04030">
    <property type="entry name" value="ALO"/>
    <property type="match status" value="1"/>
</dbReference>
<evidence type="ECO:0000256" key="5">
    <source>
        <dbReference type="SAM" id="Phobius"/>
    </source>
</evidence>
<accession>A0A067PRU8</accession>
<dbReference type="Gene3D" id="3.30.465.10">
    <property type="match status" value="1"/>
</dbReference>
<dbReference type="PANTHER" id="PTHR43762:SF1">
    <property type="entry name" value="D-ARABINONO-1,4-LACTONE OXIDASE"/>
    <property type="match status" value="1"/>
</dbReference>
<dbReference type="InterPro" id="IPR016169">
    <property type="entry name" value="FAD-bd_PCMH_sub2"/>
</dbReference>
<dbReference type="InterPro" id="IPR007173">
    <property type="entry name" value="ALO_C"/>
</dbReference>
<evidence type="ECO:0000256" key="1">
    <source>
        <dbReference type="ARBA" id="ARBA00005083"/>
    </source>
</evidence>
<dbReference type="InParanoid" id="A0A067PRU8"/>
<dbReference type="UniPathway" id="UPA00771">
    <property type="reaction ID" value="UER00766"/>
</dbReference>
<evidence type="ECO:0000259" key="6">
    <source>
        <dbReference type="PROSITE" id="PS51387"/>
    </source>
</evidence>
<evidence type="ECO:0000256" key="4">
    <source>
        <dbReference type="ARBA" id="ARBA00033418"/>
    </source>
</evidence>
<dbReference type="EMBL" id="KL197736">
    <property type="protein sequence ID" value="KDQ53056.1"/>
    <property type="molecule type" value="Genomic_DNA"/>
</dbReference>
<dbReference type="GO" id="GO:0016020">
    <property type="term" value="C:membrane"/>
    <property type="evidence" value="ECO:0007669"/>
    <property type="project" value="InterPro"/>
</dbReference>
<sequence length="485" mass="54583">MADVHPNLAPLSELDLNTIYRRLDAIRGDGGNAGARFSNWARTYSCRPAAIFEPRNEDDCRLVVELGRREGKTVRAVGVGHSPSDLACTDGYLVKMGKLNQLVELQSPPLTNIPAQVNEEKKIVVSQPGITLSALRIALEPHNLALPNVGSIAAQTLAGAVATATHGSGLKDGVISSHVLSLTILLSDGSEMRCSKTDHSDLFYASLCGLGSTGIILELELSVEEKLSFKDVRFSTSFDHAVRDLEELAHSSQYTRMWWFPQTNVVQVSLSDPTSESKKPQRSWSITPLIQFHLTQFLLLLGLIFPVFNLWAGYLVSWFVRGKTVTIDEGHKIFNLDYQYLQHTLEFALPISSAPNCLRDLRTYFDKEHKNPYGLRPHFPVEIRFSEEDEIWLSPSYGRRTCWIGIAQYKPFGFDVPHEELFSNFTRILLLHDARPHWAKAHNLGPGPLRKLFPHFDDFVETVKKYDPIGMFRNEYVERHILSGS</sequence>